<dbReference type="SUPFAM" id="SSF48452">
    <property type="entry name" value="TPR-like"/>
    <property type="match status" value="1"/>
</dbReference>
<keyword evidence="5" id="KW-0998">Cell outer membrane</keyword>
<keyword evidence="3" id="KW-0732">Signal</keyword>
<comment type="similarity">
    <text evidence="2">Belongs to the SusD family.</text>
</comment>
<dbReference type="RefSeq" id="WP_130856532.1">
    <property type="nucleotide sequence ID" value="NZ_JBHLWO010000002.1"/>
</dbReference>
<proteinExistence type="inferred from homology"/>
<reference evidence="9 10" key="1">
    <citation type="submission" date="2024-09" db="EMBL/GenBank/DDBJ databases">
        <authorList>
            <person name="Sun Q."/>
            <person name="Mori K."/>
        </authorList>
    </citation>
    <scope>NUCLEOTIDE SEQUENCE [LARGE SCALE GENOMIC DNA]</scope>
    <source>
        <strain evidence="9 10">CCM 7765</strain>
    </source>
</reference>
<feature type="domain" description="RagB/SusD" evidence="7">
    <location>
        <begin position="271"/>
        <end position="510"/>
    </location>
</feature>
<dbReference type="EMBL" id="JBHLWO010000002">
    <property type="protein sequence ID" value="MFC0320876.1"/>
    <property type="molecule type" value="Genomic_DNA"/>
</dbReference>
<sequence length="510" mass="58511">MNIEYISQVKRVITAVLIVSVMIFAVGCTDKLSLENPNTQTDANFWKNEEDVLSGLAATYKVLKDINRGYFGVRGVELSNGRGDDFFIRNDVQSLYQLSTFTNNPTTTTPRDIYDGFFRGIFRANQVIENTPNASIDEAKKAELIAEAKFLRALNYFYLIINFGDVPLISSVPKEREQYFAPPANQTDLWNFIIADLTEAKNTLPLNYSDVYIGRATNGAAIAQLGKVYLYMERWEDAANELDIITKAPYDYTLLDDYEHNFMAAYDNNKESLFEVQMQNVGGPQPWAGENANESQGTTVAQEFAPAEVAGWFEAFPTNKIFQAFQQEKTVDGDFDARMYASLVWDYPGALYYNRPFSTIKKQFGFNAMIRKYQNWRNNDEGIFISENNEKVIRFADVLLMRAEALVQLGRIEEAYPLIDRIRTRAKLAPLAAGKNQQAMMIEIMHQRMLEFFREGLRFYDLRRWGKLADEIAASDKEGRQFLTLPRHELFPIPQDELNTNPNMVQNPNW</sequence>
<keyword evidence="6" id="KW-1133">Transmembrane helix</keyword>
<evidence type="ECO:0000256" key="1">
    <source>
        <dbReference type="ARBA" id="ARBA00004442"/>
    </source>
</evidence>
<feature type="domain" description="SusD-like N-terminal" evidence="8">
    <location>
        <begin position="88"/>
        <end position="230"/>
    </location>
</feature>
<evidence type="ECO:0000256" key="6">
    <source>
        <dbReference type="SAM" id="Phobius"/>
    </source>
</evidence>
<comment type="subcellular location">
    <subcellularLocation>
        <location evidence="1">Cell outer membrane</location>
    </subcellularLocation>
</comment>
<evidence type="ECO:0000256" key="5">
    <source>
        <dbReference type="ARBA" id="ARBA00023237"/>
    </source>
</evidence>
<evidence type="ECO:0000256" key="4">
    <source>
        <dbReference type="ARBA" id="ARBA00023136"/>
    </source>
</evidence>
<dbReference type="InterPro" id="IPR033985">
    <property type="entry name" value="SusD-like_N"/>
</dbReference>
<dbReference type="CDD" id="cd08977">
    <property type="entry name" value="SusD"/>
    <property type="match status" value="1"/>
</dbReference>
<feature type="transmembrane region" description="Helical" evidence="6">
    <location>
        <begin position="12"/>
        <end position="34"/>
    </location>
</feature>
<organism evidence="9 10">
    <name type="scientific">Olivibacter oleidegradans</name>
    <dbReference type="NCBI Taxonomy" id="760123"/>
    <lineage>
        <taxon>Bacteria</taxon>
        <taxon>Pseudomonadati</taxon>
        <taxon>Bacteroidota</taxon>
        <taxon>Sphingobacteriia</taxon>
        <taxon>Sphingobacteriales</taxon>
        <taxon>Sphingobacteriaceae</taxon>
        <taxon>Olivibacter</taxon>
    </lineage>
</organism>
<gene>
    <name evidence="9" type="ORF">ACFFI0_21305</name>
</gene>
<dbReference type="Pfam" id="PF14322">
    <property type="entry name" value="SusD-like_3"/>
    <property type="match status" value="1"/>
</dbReference>
<keyword evidence="4 6" id="KW-0472">Membrane</keyword>
<evidence type="ECO:0000256" key="3">
    <source>
        <dbReference type="ARBA" id="ARBA00022729"/>
    </source>
</evidence>
<evidence type="ECO:0000259" key="8">
    <source>
        <dbReference type="Pfam" id="PF14322"/>
    </source>
</evidence>
<keyword evidence="10" id="KW-1185">Reference proteome</keyword>
<protein>
    <submittedName>
        <fullName evidence="9">RagB/SusD family nutrient uptake outer membrane protein</fullName>
    </submittedName>
</protein>
<evidence type="ECO:0000313" key="10">
    <source>
        <dbReference type="Proteomes" id="UP001589774"/>
    </source>
</evidence>
<name>A0ABV6HQ96_9SPHI</name>
<dbReference type="InterPro" id="IPR011990">
    <property type="entry name" value="TPR-like_helical_dom_sf"/>
</dbReference>
<evidence type="ECO:0000256" key="2">
    <source>
        <dbReference type="ARBA" id="ARBA00006275"/>
    </source>
</evidence>
<comment type="caution">
    <text evidence="9">The sequence shown here is derived from an EMBL/GenBank/DDBJ whole genome shotgun (WGS) entry which is preliminary data.</text>
</comment>
<dbReference type="InterPro" id="IPR012944">
    <property type="entry name" value="SusD_RagB_dom"/>
</dbReference>
<dbReference type="Pfam" id="PF07980">
    <property type="entry name" value="SusD_RagB"/>
    <property type="match status" value="1"/>
</dbReference>
<keyword evidence="6" id="KW-0812">Transmembrane</keyword>
<dbReference type="Gene3D" id="1.25.40.390">
    <property type="match status" value="1"/>
</dbReference>
<evidence type="ECO:0000313" key="9">
    <source>
        <dbReference type="EMBL" id="MFC0320876.1"/>
    </source>
</evidence>
<evidence type="ECO:0000259" key="7">
    <source>
        <dbReference type="Pfam" id="PF07980"/>
    </source>
</evidence>
<dbReference type="Proteomes" id="UP001589774">
    <property type="component" value="Unassembled WGS sequence"/>
</dbReference>
<accession>A0ABV6HQ96</accession>